<name>A0ABP9WBR8_9DEIO</name>
<evidence type="ECO:0000313" key="1">
    <source>
        <dbReference type="EMBL" id="GAA5514767.1"/>
    </source>
</evidence>
<dbReference type="EMBL" id="BAABRP010000024">
    <property type="protein sequence ID" value="GAA5514767.1"/>
    <property type="molecule type" value="Genomic_DNA"/>
</dbReference>
<gene>
    <name evidence="1" type="ORF">Dcar01_03528</name>
</gene>
<sequence>MLADLQAHVDARRDWYDTPLDQLWSVYERWLDGERRAFARATVTGQLAAGAMGGSKEYFDSVIRQGEGLAVPNPFTRVDGSVAAALPTPQQPYPVAPGVAAGVLEALGLGLLAGPCWSSWAASREGLPLCRICGRLEAAAGVG</sequence>
<dbReference type="Proteomes" id="UP001401887">
    <property type="component" value="Unassembled WGS sequence"/>
</dbReference>
<evidence type="ECO:0000313" key="2">
    <source>
        <dbReference type="Proteomes" id="UP001401887"/>
    </source>
</evidence>
<protein>
    <submittedName>
        <fullName evidence="1">Uncharacterized protein</fullName>
    </submittedName>
</protein>
<organism evidence="1 2">
    <name type="scientific">Deinococcus carri</name>
    <dbReference type="NCBI Taxonomy" id="1211323"/>
    <lineage>
        <taxon>Bacteria</taxon>
        <taxon>Thermotogati</taxon>
        <taxon>Deinococcota</taxon>
        <taxon>Deinococci</taxon>
        <taxon>Deinococcales</taxon>
        <taxon>Deinococcaceae</taxon>
        <taxon>Deinococcus</taxon>
    </lineage>
</organism>
<reference evidence="1 2" key="1">
    <citation type="submission" date="2024-02" db="EMBL/GenBank/DDBJ databases">
        <title>Deinococcus carri NBRC 110142.</title>
        <authorList>
            <person name="Ichikawa N."/>
            <person name="Katano-Makiyama Y."/>
            <person name="Hidaka K."/>
        </authorList>
    </citation>
    <scope>NUCLEOTIDE SEQUENCE [LARGE SCALE GENOMIC DNA]</scope>
    <source>
        <strain evidence="1 2">NBRC 110142</strain>
    </source>
</reference>
<proteinExistence type="predicted"/>
<comment type="caution">
    <text evidence="1">The sequence shown here is derived from an EMBL/GenBank/DDBJ whole genome shotgun (WGS) entry which is preliminary data.</text>
</comment>
<keyword evidence="2" id="KW-1185">Reference proteome</keyword>
<accession>A0ABP9WBR8</accession>